<evidence type="ECO:0000256" key="1">
    <source>
        <dbReference type="ARBA" id="ARBA00004370"/>
    </source>
</evidence>
<dbReference type="Pfam" id="PF04576">
    <property type="entry name" value="Zein-binding"/>
    <property type="match status" value="1"/>
</dbReference>
<sequence length="529" mass="60491">MDSVETLPSRDSDCCHGSSDGRFSAGSAWFRNVKRKYDELQCNRRFLVPGVEYDSVARIEIENEIVALREMVSSQQKAIQDLTIELEEERNAASSAASEAMSMILRLQRDKAEIQMDARQFKLFAEERMGHDQQEILALEDLLYKREQAIQSLTCQVQAYRHRMMSYGLTVAEADGEHSLQHADSQGMTENFDFPSYEYPPLKCHFNETSGPWEGENEVIDVEKFAHGETPQGRNELKDLEFRIHQMEQDPSNNQMDGDFPGLENIPEKVIVGQSPRQPRHSRRSSNDGLGTLNGTSRDTHSDLPLASPRLTNSFQKMECVSETENFYQAKKLNNTPEADDDITDRICTIDSIYTGLTPTKSAHDPIHTGLTPTKSAHGSLPEDIVTPRYTSNCINEDQDPDITKLYMRLQALEADRESLRQAIVSMQTDKAQMLLLKEIAERLCKQKSPEECMPVRKPARFGFFFSVFKWIGSFPFWRKKTCRSKYLFGLSPDCVGLLILLQDRPQMKQWRCLTRSKRVASTFKLPYP</sequence>
<dbReference type="AlphaFoldDB" id="A0A8B8PCP6"/>
<reference evidence="9" key="1">
    <citation type="submission" date="2025-08" db="UniProtKB">
        <authorList>
            <consortium name="RefSeq"/>
        </authorList>
    </citation>
    <scope>IDENTIFICATION</scope>
    <source>
        <tissue evidence="9">Leaf</tissue>
    </source>
</reference>
<gene>
    <name evidence="9" type="primary">LOC115741913</name>
</gene>
<evidence type="ECO:0000256" key="6">
    <source>
        <dbReference type="SAM" id="MobiDB-lite"/>
    </source>
</evidence>
<keyword evidence="8" id="KW-1185">Reference proteome</keyword>
<evidence type="ECO:0000256" key="4">
    <source>
        <dbReference type="ARBA" id="ARBA00023136"/>
    </source>
</evidence>
<organism evidence="8 9">
    <name type="scientific">Rhodamnia argentea</name>
    <dbReference type="NCBI Taxonomy" id="178133"/>
    <lineage>
        <taxon>Eukaryota</taxon>
        <taxon>Viridiplantae</taxon>
        <taxon>Streptophyta</taxon>
        <taxon>Embryophyta</taxon>
        <taxon>Tracheophyta</taxon>
        <taxon>Spermatophyta</taxon>
        <taxon>Magnoliopsida</taxon>
        <taxon>eudicotyledons</taxon>
        <taxon>Gunneridae</taxon>
        <taxon>Pentapetalae</taxon>
        <taxon>rosids</taxon>
        <taxon>malvids</taxon>
        <taxon>Myrtales</taxon>
        <taxon>Myrtaceae</taxon>
        <taxon>Myrtoideae</taxon>
        <taxon>Myrteae</taxon>
        <taxon>Australasian group</taxon>
        <taxon>Rhodamnia</taxon>
    </lineage>
</organism>
<feature type="domain" description="GTD-binding" evidence="7">
    <location>
        <begin position="63"/>
        <end position="161"/>
    </location>
</feature>
<evidence type="ECO:0000256" key="3">
    <source>
        <dbReference type="ARBA" id="ARBA00022989"/>
    </source>
</evidence>
<keyword evidence="3" id="KW-1133">Transmembrane helix</keyword>
<feature type="compositionally biased region" description="Polar residues" evidence="6">
    <location>
        <begin position="287"/>
        <end position="297"/>
    </location>
</feature>
<evidence type="ECO:0000259" key="7">
    <source>
        <dbReference type="PROSITE" id="PS51775"/>
    </source>
</evidence>
<dbReference type="KEGG" id="rarg:115741913"/>
<feature type="region of interest" description="Disordered" evidence="6">
    <location>
        <begin position="270"/>
        <end position="310"/>
    </location>
</feature>
<dbReference type="GO" id="GO:0080115">
    <property type="term" value="F:myosin XI tail binding"/>
    <property type="evidence" value="ECO:0007669"/>
    <property type="project" value="UniProtKB-ARBA"/>
</dbReference>
<keyword evidence="2" id="KW-0812">Transmembrane</keyword>
<dbReference type="InterPro" id="IPR007656">
    <property type="entry name" value="GTD-bd"/>
</dbReference>
<proteinExistence type="predicted"/>
<dbReference type="GO" id="GO:0016020">
    <property type="term" value="C:membrane"/>
    <property type="evidence" value="ECO:0007669"/>
    <property type="project" value="UniProtKB-SubCell"/>
</dbReference>
<dbReference type="OrthoDB" id="1060521at2759"/>
<dbReference type="Proteomes" id="UP000827889">
    <property type="component" value="Chromosome 7"/>
</dbReference>
<feature type="coiled-coil region" evidence="5">
    <location>
        <begin position="72"/>
        <end position="99"/>
    </location>
</feature>
<evidence type="ECO:0000256" key="2">
    <source>
        <dbReference type="ARBA" id="ARBA00022692"/>
    </source>
</evidence>
<evidence type="ECO:0000256" key="5">
    <source>
        <dbReference type="SAM" id="Coils"/>
    </source>
</evidence>
<evidence type="ECO:0000313" key="9">
    <source>
        <dbReference type="RefSeq" id="XP_030531798.1"/>
    </source>
</evidence>
<name>A0A8B8PCP6_9MYRT</name>
<evidence type="ECO:0000313" key="8">
    <source>
        <dbReference type="Proteomes" id="UP000827889"/>
    </source>
</evidence>
<keyword evidence="5" id="KW-0175">Coiled coil</keyword>
<dbReference type="GeneID" id="115741913"/>
<accession>A0A8B8PCP6</accession>
<dbReference type="PROSITE" id="PS51775">
    <property type="entry name" value="GTD_BINDING"/>
    <property type="match status" value="1"/>
</dbReference>
<comment type="subcellular location">
    <subcellularLocation>
        <location evidence="1">Membrane</location>
    </subcellularLocation>
</comment>
<feature type="coiled-coil region" evidence="5">
    <location>
        <begin position="403"/>
        <end position="430"/>
    </location>
</feature>
<keyword evidence="4" id="KW-0472">Membrane</keyword>
<dbReference type="PANTHER" id="PTHR31422">
    <property type="entry name" value="BNAANNG28530D PROTEIN"/>
    <property type="match status" value="1"/>
</dbReference>
<dbReference type="PANTHER" id="PTHR31422:SF0">
    <property type="entry name" value="MYOSIN-BINDING PROTEIN 7"/>
    <property type="match status" value="1"/>
</dbReference>
<protein>
    <submittedName>
        <fullName evidence="9">Myosin-binding protein 7-like isoform X1</fullName>
    </submittedName>
</protein>
<dbReference type="RefSeq" id="XP_030531798.1">
    <property type="nucleotide sequence ID" value="XM_030675938.2"/>
</dbReference>